<proteinExistence type="predicted"/>
<sequence length="66" mass="7747">MISKMEHSEIKKIINSKLKDEIDYVTEVDEFLGDLVTPKYISPKFSHDFLVSDLGSLLILRRWNSY</sequence>
<evidence type="ECO:0000313" key="1">
    <source>
        <dbReference type="EMBL" id="GAI95963.1"/>
    </source>
</evidence>
<dbReference type="AlphaFoldDB" id="X1SST5"/>
<name>X1SST5_9ZZZZ</name>
<protein>
    <submittedName>
        <fullName evidence="1">Uncharacterized protein</fullName>
    </submittedName>
</protein>
<comment type="caution">
    <text evidence="1">The sequence shown here is derived from an EMBL/GenBank/DDBJ whole genome shotgun (WGS) entry which is preliminary data.</text>
</comment>
<dbReference type="EMBL" id="BARW01018183">
    <property type="protein sequence ID" value="GAI95963.1"/>
    <property type="molecule type" value="Genomic_DNA"/>
</dbReference>
<organism evidence="1">
    <name type="scientific">marine sediment metagenome</name>
    <dbReference type="NCBI Taxonomy" id="412755"/>
    <lineage>
        <taxon>unclassified sequences</taxon>
        <taxon>metagenomes</taxon>
        <taxon>ecological metagenomes</taxon>
    </lineage>
</organism>
<feature type="non-terminal residue" evidence="1">
    <location>
        <position position="66"/>
    </location>
</feature>
<accession>X1SST5</accession>
<reference evidence="1" key="1">
    <citation type="journal article" date="2014" name="Front. Microbiol.">
        <title>High frequency of phylogenetically diverse reductive dehalogenase-homologous genes in deep subseafloor sedimentary metagenomes.</title>
        <authorList>
            <person name="Kawai M."/>
            <person name="Futagami T."/>
            <person name="Toyoda A."/>
            <person name="Takaki Y."/>
            <person name="Nishi S."/>
            <person name="Hori S."/>
            <person name="Arai W."/>
            <person name="Tsubouchi T."/>
            <person name="Morono Y."/>
            <person name="Uchiyama I."/>
            <person name="Ito T."/>
            <person name="Fujiyama A."/>
            <person name="Inagaki F."/>
            <person name="Takami H."/>
        </authorList>
    </citation>
    <scope>NUCLEOTIDE SEQUENCE</scope>
    <source>
        <strain evidence="1">Expedition CK06-06</strain>
    </source>
</reference>
<gene>
    <name evidence="1" type="ORF">S12H4_31190</name>
</gene>